<dbReference type="SUPFAM" id="SSF55729">
    <property type="entry name" value="Acyl-CoA N-acyltransferases (Nat)"/>
    <property type="match status" value="1"/>
</dbReference>
<dbReference type="PROSITE" id="PS51186">
    <property type="entry name" value="GNAT"/>
    <property type="match status" value="1"/>
</dbReference>
<dbReference type="InterPro" id="IPR000182">
    <property type="entry name" value="GNAT_dom"/>
</dbReference>
<dbReference type="RefSeq" id="WP_258559411.1">
    <property type="nucleotide sequence ID" value="NZ_JACDUM010000003.1"/>
</dbReference>
<comment type="caution">
    <text evidence="2">The sequence shown here is derived from an EMBL/GenBank/DDBJ whole genome shotgun (WGS) entry which is preliminary data.</text>
</comment>
<dbReference type="EMBL" id="JACDUM010000003">
    <property type="protein sequence ID" value="MBA2860817.1"/>
    <property type="molecule type" value="Genomic_DNA"/>
</dbReference>
<keyword evidence="2" id="KW-0689">Ribosomal protein</keyword>
<dbReference type="CDD" id="cd04301">
    <property type="entry name" value="NAT_SF"/>
    <property type="match status" value="1"/>
</dbReference>
<dbReference type="GO" id="GO:0016747">
    <property type="term" value="F:acyltransferase activity, transferring groups other than amino-acyl groups"/>
    <property type="evidence" value="ECO:0007669"/>
    <property type="project" value="InterPro"/>
</dbReference>
<dbReference type="Pfam" id="PF13508">
    <property type="entry name" value="Acetyltransf_7"/>
    <property type="match status" value="1"/>
</dbReference>
<organism evidence="2 3">
    <name type="scientific">Methanococcus maripaludis</name>
    <name type="common">Methanococcus deltae</name>
    <dbReference type="NCBI Taxonomy" id="39152"/>
    <lineage>
        <taxon>Archaea</taxon>
        <taxon>Methanobacteriati</taxon>
        <taxon>Methanobacteriota</taxon>
        <taxon>Methanomada group</taxon>
        <taxon>Methanococci</taxon>
        <taxon>Methanococcales</taxon>
        <taxon>Methanococcaceae</taxon>
        <taxon>Methanococcus</taxon>
    </lineage>
</organism>
<reference evidence="2 3" key="1">
    <citation type="submission" date="2020-07" db="EMBL/GenBank/DDBJ databases">
        <title>Genomic Encyclopedia of Type Strains, Phase IV (KMG-V): Genome sequencing to study the core and pangenomes of soil and plant-associated prokaryotes.</title>
        <authorList>
            <person name="Whitman W."/>
        </authorList>
    </citation>
    <scope>NUCLEOTIDE SEQUENCE [LARGE SCALE GENOMIC DNA]</scope>
    <source>
        <strain evidence="2 3">C9</strain>
    </source>
</reference>
<dbReference type="GO" id="GO:0005840">
    <property type="term" value="C:ribosome"/>
    <property type="evidence" value="ECO:0007669"/>
    <property type="project" value="UniProtKB-KW"/>
</dbReference>
<evidence type="ECO:0000313" key="2">
    <source>
        <dbReference type="EMBL" id="MBA2860817.1"/>
    </source>
</evidence>
<dbReference type="InterPro" id="IPR016181">
    <property type="entry name" value="Acyl_CoA_acyltransferase"/>
</dbReference>
<evidence type="ECO:0000313" key="3">
    <source>
        <dbReference type="Proteomes" id="UP000568063"/>
    </source>
</evidence>
<sequence length="164" mass="18881">MRDLPVGGHNVPNFKLQFAELNDLAAWIEMIQTVRDNFPGLETAEQLEDYKKTVIKNIKRKTALCTKSDNGNIVGVLIFSYHSKCLSCMAVHPNYRKMGIGYAMVKKMIELFPKDMDISVTTFREGDLKGVAPRALYKKIGFLEDELVEEFNYPHQKFIFRNRS</sequence>
<dbReference type="Proteomes" id="UP000568063">
    <property type="component" value="Unassembled WGS sequence"/>
</dbReference>
<dbReference type="AlphaFoldDB" id="A0A7J9PDR4"/>
<proteinExistence type="predicted"/>
<accession>A0A7J9PDR4</accession>
<gene>
    <name evidence="2" type="ORF">HNP91_001648</name>
</gene>
<feature type="domain" description="N-acetyltransferase" evidence="1">
    <location>
        <begin position="14"/>
        <end position="164"/>
    </location>
</feature>
<name>A0A7J9PDR4_METMI</name>
<evidence type="ECO:0000259" key="1">
    <source>
        <dbReference type="PROSITE" id="PS51186"/>
    </source>
</evidence>
<dbReference type="Gene3D" id="3.40.630.30">
    <property type="match status" value="1"/>
</dbReference>
<keyword evidence="2" id="KW-0687">Ribonucleoprotein</keyword>
<protein>
    <submittedName>
        <fullName evidence="2">Ribosomal protein S18 acetylase RimI-like enzyme</fullName>
    </submittedName>
</protein>